<accession>M8C2Y4</accession>
<dbReference type="PANTHER" id="PTHR37371">
    <property type="entry name" value="OS08G0180400 PROTEIN"/>
    <property type="match status" value="1"/>
</dbReference>
<reference evidence="1" key="1">
    <citation type="submission" date="2015-06" db="UniProtKB">
        <authorList>
            <consortium name="EnsemblPlants"/>
        </authorList>
    </citation>
    <scope>IDENTIFICATION</scope>
</reference>
<name>M8C2Y4_AEGTA</name>
<dbReference type="EnsemblPlants" id="EMT21432">
    <property type="protein sequence ID" value="EMT21432"/>
    <property type="gene ID" value="F775_42910"/>
</dbReference>
<organism evidence="1">
    <name type="scientific">Aegilops tauschii</name>
    <name type="common">Tausch's goatgrass</name>
    <name type="synonym">Aegilops squarrosa</name>
    <dbReference type="NCBI Taxonomy" id="37682"/>
    <lineage>
        <taxon>Eukaryota</taxon>
        <taxon>Viridiplantae</taxon>
        <taxon>Streptophyta</taxon>
        <taxon>Embryophyta</taxon>
        <taxon>Tracheophyta</taxon>
        <taxon>Spermatophyta</taxon>
        <taxon>Magnoliopsida</taxon>
        <taxon>Liliopsida</taxon>
        <taxon>Poales</taxon>
        <taxon>Poaceae</taxon>
        <taxon>BOP clade</taxon>
        <taxon>Pooideae</taxon>
        <taxon>Triticodae</taxon>
        <taxon>Triticeae</taxon>
        <taxon>Triticinae</taxon>
        <taxon>Aegilops</taxon>
    </lineage>
</organism>
<protein>
    <submittedName>
        <fullName evidence="1">Uncharacterized protein</fullName>
    </submittedName>
</protein>
<dbReference type="AlphaFoldDB" id="M8C2Y4"/>
<sequence>MNASSPKLEEASIGPPGAIFYLAVTGGLAASGLDSLKRRLDALHADNARDLEASHSRISKRIKTQSCVQMAEEAEKEHKKMIDNYSQQADEIKAATMVDRRWMVG</sequence>
<evidence type="ECO:0000313" key="1">
    <source>
        <dbReference type="EnsemblPlants" id="EMT21432"/>
    </source>
</evidence>
<proteinExistence type="predicted"/>
<dbReference type="PANTHER" id="PTHR37371:SF6">
    <property type="entry name" value="KINESIN-LIKE PROTEIN"/>
    <property type="match status" value="1"/>
</dbReference>